<dbReference type="OrthoDB" id="5144031at2"/>
<evidence type="ECO:0000313" key="2">
    <source>
        <dbReference type="Proteomes" id="UP000483004"/>
    </source>
</evidence>
<protein>
    <recommendedName>
        <fullName evidence="3">Sulfotransferase family protein</fullName>
    </recommendedName>
</protein>
<sequence length="444" mass="49249">MAAPHPGTPASASRPVVYIHVGAAKSGTTYLQNILFHNRERLREAGFLYPGHDFAAHVRAAFDLRETFFPGASDPFFEGAWPRMVEEIRAFGGPAVISQELFAPALRRHTARALADLDFAEVHLVFTVRDLARQIPAHWQEDIKNRFTVSFAQFMSAISRPDWRRSTVAGFFWTLQDPLDVLARWGENLPPERVHLVTLPRPGAPRDLLWKRFSRALGLPAGSCDLTVPFDNPSLGLPETQLLLRINRAIDQDALGWHFYNDEIKLHLAQRVLTGRTGSPRIRLPEEDFGWVAERAAAMVDGLAASGWDVVGDLDELRPDRSVCGPPGTHPDDPDWAGVIDASGDAVGGVLRRLADVEAELARTPDGEHATPDLIDLVAADAEALRQRIDALKEGTVPAVRRAVRQLSERHAVVARLREAYWQVQEERRQADAARADAGQTSTR</sequence>
<dbReference type="Proteomes" id="UP000483004">
    <property type="component" value="Unassembled WGS sequence"/>
</dbReference>
<dbReference type="EMBL" id="WBMR01000138">
    <property type="protein sequence ID" value="KAB2370840.1"/>
    <property type="molecule type" value="Genomic_DNA"/>
</dbReference>
<name>A0A6L3VJ42_9ACTN</name>
<dbReference type="SUPFAM" id="SSF52540">
    <property type="entry name" value="P-loop containing nucleoside triphosphate hydrolases"/>
    <property type="match status" value="1"/>
</dbReference>
<keyword evidence="2" id="KW-1185">Reference proteome</keyword>
<comment type="caution">
    <text evidence="1">The sequence shown here is derived from an EMBL/GenBank/DDBJ whole genome shotgun (WGS) entry which is preliminary data.</text>
</comment>
<dbReference type="InterPro" id="IPR027417">
    <property type="entry name" value="P-loop_NTPase"/>
</dbReference>
<organism evidence="1 2">
    <name type="scientific">Actinomadura montaniterrae</name>
    <dbReference type="NCBI Taxonomy" id="1803903"/>
    <lineage>
        <taxon>Bacteria</taxon>
        <taxon>Bacillati</taxon>
        <taxon>Actinomycetota</taxon>
        <taxon>Actinomycetes</taxon>
        <taxon>Streptosporangiales</taxon>
        <taxon>Thermomonosporaceae</taxon>
        <taxon>Actinomadura</taxon>
    </lineage>
</organism>
<dbReference type="RefSeq" id="WP_151544316.1">
    <property type="nucleotide sequence ID" value="NZ_WBMR01000138.1"/>
</dbReference>
<dbReference type="Gene3D" id="3.40.50.300">
    <property type="entry name" value="P-loop containing nucleotide triphosphate hydrolases"/>
    <property type="match status" value="1"/>
</dbReference>
<reference evidence="1 2" key="1">
    <citation type="submission" date="2019-09" db="EMBL/GenBank/DDBJ databases">
        <title>Actinomadura physcomitrii sp. nov., a novel actinomycete isolated from moss [Physcomitrium sphaericum (Ludw) Fuernr].</title>
        <authorList>
            <person name="Liu C."/>
            <person name="Zhuang X."/>
        </authorList>
    </citation>
    <scope>NUCLEOTIDE SEQUENCE [LARGE SCALE GENOMIC DNA]</scope>
    <source>
        <strain evidence="1 2">CYP1-1B</strain>
    </source>
</reference>
<dbReference type="AlphaFoldDB" id="A0A6L3VJ42"/>
<evidence type="ECO:0008006" key="3">
    <source>
        <dbReference type="Google" id="ProtNLM"/>
    </source>
</evidence>
<evidence type="ECO:0000313" key="1">
    <source>
        <dbReference type="EMBL" id="KAB2370840.1"/>
    </source>
</evidence>
<accession>A0A6L3VJ42</accession>
<gene>
    <name evidence="1" type="ORF">F9B16_33980</name>
</gene>
<proteinExistence type="predicted"/>